<organism evidence="3 4">
    <name type="scientific">Candidatus Wolfebacteria bacterium CG03_land_8_20_14_0_80_40_12</name>
    <dbReference type="NCBI Taxonomy" id="1975069"/>
    <lineage>
        <taxon>Bacteria</taxon>
        <taxon>Candidatus Wolfeibacteriota</taxon>
    </lineage>
</organism>
<keyword evidence="1" id="KW-0175">Coiled coil</keyword>
<evidence type="ECO:0000256" key="2">
    <source>
        <dbReference type="SAM" id="Phobius"/>
    </source>
</evidence>
<gene>
    <name evidence="3" type="ORF">COS61_02325</name>
</gene>
<name>A0A2M7B5E2_9BACT</name>
<feature type="coiled-coil region" evidence="1">
    <location>
        <begin position="44"/>
        <end position="78"/>
    </location>
</feature>
<accession>A0A2M7B5E2</accession>
<protein>
    <recommendedName>
        <fullName evidence="5">Septum formation initiator</fullName>
    </recommendedName>
</protein>
<sequence>MITKDRKTKKGLRQNIFFSVLLGVLLLVVVGSLIIANWRINQKRAEYHAQIEALQAELQALETKRQQLQAQISQTAEEDYWEEKIREQGYKKPGEEVVTVLPAEEETTGEPAKGFWGQVWDKIKFW</sequence>
<dbReference type="Proteomes" id="UP000228949">
    <property type="component" value="Unassembled WGS sequence"/>
</dbReference>
<keyword evidence="2" id="KW-0812">Transmembrane</keyword>
<evidence type="ECO:0000256" key="1">
    <source>
        <dbReference type="SAM" id="Coils"/>
    </source>
</evidence>
<dbReference type="Pfam" id="PF04977">
    <property type="entry name" value="DivIC"/>
    <property type="match status" value="1"/>
</dbReference>
<dbReference type="InterPro" id="IPR007060">
    <property type="entry name" value="FtsL/DivIC"/>
</dbReference>
<keyword evidence="2" id="KW-0472">Membrane</keyword>
<feature type="transmembrane region" description="Helical" evidence="2">
    <location>
        <begin position="16"/>
        <end position="38"/>
    </location>
</feature>
<keyword evidence="2" id="KW-1133">Transmembrane helix</keyword>
<proteinExistence type="predicted"/>
<evidence type="ECO:0008006" key="5">
    <source>
        <dbReference type="Google" id="ProtNLM"/>
    </source>
</evidence>
<comment type="caution">
    <text evidence="3">The sequence shown here is derived from an EMBL/GenBank/DDBJ whole genome shotgun (WGS) entry which is preliminary data.</text>
</comment>
<evidence type="ECO:0000313" key="4">
    <source>
        <dbReference type="Proteomes" id="UP000228949"/>
    </source>
</evidence>
<dbReference type="AlphaFoldDB" id="A0A2M7B5E2"/>
<dbReference type="EMBL" id="PEVJ01000057">
    <property type="protein sequence ID" value="PIU98262.1"/>
    <property type="molecule type" value="Genomic_DNA"/>
</dbReference>
<reference evidence="4" key="1">
    <citation type="submission" date="2017-09" db="EMBL/GenBank/DDBJ databases">
        <title>Depth-based differentiation of microbial function through sediment-hosted aquifers and enrichment of novel symbionts in the deep terrestrial subsurface.</title>
        <authorList>
            <person name="Probst A.J."/>
            <person name="Ladd B."/>
            <person name="Jarett J.K."/>
            <person name="Geller-Mcgrath D.E."/>
            <person name="Sieber C.M.K."/>
            <person name="Emerson J.B."/>
            <person name="Anantharaman K."/>
            <person name="Thomas B.C."/>
            <person name="Malmstrom R."/>
            <person name="Stieglmeier M."/>
            <person name="Klingl A."/>
            <person name="Woyke T."/>
            <person name="Ryan C.M."/>
            <person name="Banfield J.F."/>
        </authorList>
    </citation>
    <scope>NUCLEOTIDE SEQUENCE [LARGE SCALE GENOMIC DNA]</scope>
</reference>
<evidence type="ECO:0000313" key="3">
    <source>
        <dbReference type="EMBL" id="PIU98262.1"/>
    </source>
</evidence>